<keyword evidence="1" id="KW-0812">Transmembrane</keyword>
<sequence length="247" mass="27543">MDNRFLIVIPAFNEEDNIGTVLEGLLAAKLPIDILVVNDGSRDRTEERARRYGEVVVLSHPCNLGYGAALQTGYKYAVKTGYPYIIQFDSDGQHSPQDLPAIMAELARGGTDIVMGSRFVSKDGAFETGMIKGAGIRFFRMLIRRLTGKRISDPTSGLRGVSSRVFSYYSVRDRFPADFPDADILIQQILMKFSIKEVPARMKQREAGVSMHAGFKPAIYMCQILLSILVVLIRHKMTREEVAYANG</sequence>
<dbReference type="Gene3D" id="3.90.550.10">
    <property type="entry name" value="Spore Coat Polysaccharide Biosynthesis Protein SpsA, Chain A"/>
    <property type="match status" value="1"/>
</dbReference>
<keyword evidence="1" id="KW-0472">Membrane</keyword>
<dbReference type="PANTHER" id="PTHR48090:SF7">
    <property type="entry name" value="RFBJ PROTEIN"/>
    <property type="match status" value="1"/>
</dbReference>
<evidence type="ECO:0000256" key="1">
    <source>
        <dbReference type="SAM" id="Phobius"/>
    </source>
</evidence>
<feature type="domain" description="Glycosyltransferase 2-like" evidence="2">
    <location>
        <begin position="7"/>
        <end position="166"/>
    </location>
</feature>
<keyword evidence="3" id="KW-0808">Transferase</keyword>
<dbReference type="InterPro" id="IPR001173">
    <property type="entry name" value="Glyco_trans_2-like"/>
</dbReference>
<dbReference type="Proteomes" id="UP000323257">
    <property type="component" value="Unassembled WGS sequence"/>
</dbReference>
<dbReference type="InterPro" id="IPR029044">
    <property type="entry name" value="Nucleotide-diphossugar_trans"/>
</dbReference>
<dbReference type="RefSeq" id="WP_148932458.1">
    <property type="nucleotide sequence ID" value="NZ_VNHS01000012.1"/>
</dbReference>
<dbReference type="Pfam" id="PF00535">
    <property type="entry name" value="Glycos_transf_2"/>
    <property type="match status" value="1"/>
</dbReference>
<evidence type="ECO:0000313" key="3">
    <source>
        <dbReference type="EMBL" id="TYP70098.1"/>
    </source>
</evidence>
<evidence type="ECO:0000313" key="4">
    <source>
        <dbReference type="Proteomes" id="UP000323257"/>
    </source>
</evidence>
<protein>
    <submittedName>
        <fullName evidence="3">Glycosyltransferase involved in cell wall biosynthesis</fullName>
    </submittedName>
</protein>
<dbReference type="PANTHER" id="PTHR48090">
    <property type="entry name" value="UNDECAPRENYL-PHOSPHATE 4-DEOXY-4-FORMAMIDO-L-ARABINOSE TRANSFERASE-RELATED"/>
    <property type="match status" value="1"/>
</dbReference>
<dbReference type="GO" id="GO:0016740">
    <property type="term" value="F:transferase activity"/>
    <property type="evidence" value="ECO:0007669"/>
    <property type="project" value="UniProtKB-KW"/>
</dbReference>
<dbReference type="InterPro" id="IPR050256">
    <property type="entry name" value="Glycosyltransferase_2"/>
</dbReference>
<reference evidence="3 4" key="1">
    <citation type="submission" date="2019-07" db="EMBL/GenBank/DDBJ databases">
        <title>Genomic Encyclopedia of Type Strains, Phase III (KMG-III): the genomes of soil and plant-associated and newly described type strains.</title>
        <authorList>
            <person name="Whitman W."/>
        </authorList>
    </citation>
    <scope>NUCLEOTIDE SEQUENCE [LARGE SCALE GENOMIC DNA]</scope>
    <source>
        <strain evidence="3 4">BL24</strain>
    </source>
</reference>
<dbReference type="OrthoDB" id="9810303at2"/>
<keyword evidence="4" id="KW-1185">Reference proteome</keyword>
<dbReference type="AlphaFoldDB" id="A0A5S5BUU6"/>
<evidence type="ECO:0000259" key="2">
    <source>
        <dbReference type="Pfam" id="PF00535"/>
    </source>
</evidence>
<comment type="caution">
    <text evidence="3">The sequence shown here is derived from an EMBL/GenBank/DDBJ whole genome shotgun (WGS) entry which is preliminary data.</text>
</comment>
<organism evidence="3 4">
    <name type="scientific">Paenibacillus methanolicus</name>
    <dbReference type="NCBI Taxonomy" id="582686"/>
    <lineage>
        <taxon>Bacteria</taxon>
        <taxon>Bacillati</taxon>
        <taxon>Bacillota</taxon>
        <taxon>Bacilli</taxon>
        <taxon>Bacillales</taxon>
        <taxon>Paenibacillaceae</taxon>
        <taxon>Paenibacillus</taxon>
    </lineage>
</organism>
<dbReference type="CDD" id="cd04179">
    <property type="entry name" value="DPM_DPG-synthase_like"/>
    <property type="match status" value="1"/>
</dbReference>
<name>A0A5S5BUU6_9BACL</name>
<gene>
    <name evidence="3" type="ORF">BCM02_11276</name>
</gene>
<feature type="transmembrane region" description="Helical" evidence="1">
    <location>
        <begin position="214"/>
        <end position="233"/>
    </location>
</feature>
<dbReference type="SUPFAM" id="SSF53448">
    <property type="entry name" value="Nucleotide-diphospho-sugar transferases"/>
    <property type="match status" value="1"/>
</dbReference>
<keyword evidence="1" id="KW-1133">Transmembrane helix</keyword>
<proteinExistence type="predicted"/>
<dbReference type="EMBL" id="VNHS01000012">
    <property type="protein sequence ID" value="TYP70098.1"/>
    <property type="molecule type" value="Genomic_DNA"/>
</dbReference>
<accession>A0A5S5BUU6</accession>